<dbReference type="EMBL" id="CP043498">
    <property type="protein sequence ID" value="QFY61969.1"/>
    <property type="molecule type" value="Genomic_DNA"/>
</dbReference>
<dbReference type="InterPro" id="IPR017853">
    <property type="entry name" value="GH"/>
</dbReference>
<organism evidence="6 7">
    <name type="scientific">Rhizobium grahamii</name>
    <dbReference type="NCBI Taxonomy" id="1120045"/>
    <lineage>
        <taxon>Bacteria</taxon>
        <taxon>Pseudomonadati</taxon>
        <taxon>Pseudomonadota</taxon>
        <taxon>Alphaproteobacteria</taxon>
        <taxon>Hyphomicrobiales</taxon>
        <taxon>Rhizobiaceae</taxon>
        <taxon>Rhizobium/Agrobacterium group</taxon>
        <taxon>Rhizobium</taxon>
    </lineage>
</organism>
<evidence type="ECO:0000259" key="5">
    <source>
        <dbReference type="Pfam" id="PF00150"/>
    </source>
</evidence>
<dbReference type="InterPro" id="IPR001547">
    <property type="entry name" value="Glyco_hydro_5"/>
</dbReference>
<keyword evidence="1 3" id="KW-0378">Hydrolase</keyword>
<dbReference type="Gene3D" id="3.20.20.80">
    <property type="entry name" value="Glycosidases"/>
    <property type="match status" value="1"/>
</dbReference>
<protein>
    <submittedName>
        <fullName evidence="6">Glycoside hydrolase family 5 protein</fullName>
    </submittedName>
</protein>
<dbReference type="RefSeq" id="WP_153272031.1">
    <property type="nucleotide sequence ID" value="NZ_CP043498.1"/>
</dbReference>
<comment type="similarity">
    <text evidence="3">Belongs to the glycosyl hydrolase 5 (cellulase A) family.</text>
</comment>
<dbReference type="PROSITE" id="PS00659">
    <property type="entry name" value="GLYCOSYL_HYDROL_F5"/>
    <property type="match status" value="1"/>
</dbReference>
<dbReference type="Proteomes" id="UP000326881">
    <property type="component" value="Chromosome"/>
</dbReference>
<keyword evidence="2 3" id="KW-0326">Glycosidase</keyword>
<keyword evidence="4" id="KW-0732">Signal</keyword>
<accession>A0A5Q0CDV6</accession>
<dbReference type="GO" id="GO:0009251">
    <property type="term" value="P:glucan catabolic process"/>
    <property type="evidence" value="ECO:0007669"/>
    <property type="project" value="TreeGrafter"/>
</dbReference>
<proteinExistence type="inferred from homology"/>
<feature type="domain" description="Glycoside hydrolase family 5" evidence="5">
    <location>
        <begin position="39"/>
        <end position="309"/>
    </location>
</feature>
<evidence type="ECO:0000256" key="2">
    <source>
        <dbReference type="ARBA" id="ARBA00023295"/>
    </source>
</evidence>
<evidence type="ECO:0000313" key="7">
    <source>
        <dbReference type="Proteomes" id="UP000326881"/>
    </source>
</evidence>
<feature type="chain" id="PRO_5025017728" evidence="4">
    <location>
        <begin position="28"/>
        <end position="354"/>
    </location>
</feature>
<evidence type="ECO:0000256" key="1">
    <source>
        <dbReference type="ARBA" id="ARBA00022801"/>
    </source>
</evidence>
<keyword evidence="7" id="KW-1185">Reference proteome</keyword>
<dbReference type="InterPro" id="IPR018087">
    <property type="entry name" value="Glyco_hydro_5_CS"/>
</dbReference>
<evidence type="ECO:0000256" key="3">
    <source>
        <dbReference type="RuleBase" id="RU361153"/>
    </source>
</evidence>
<dbReference type="PANTHER" id="PTHR34142">
    <property type="entry name" value="ENDO-BETA-1,4-GLUCANASE A"/>
    <property type="match status" value="1"/>
</dbReference>
<dbReference type="SUPFAM" id="SSF51445">
    <property type="entry name" value="(Trans)glycosidases"/>
    <property type="match status" value="1"/>
</dbReference>
<dbReference type="GO" id="GO:0004553">
    <property type="term" value="F:hydrolase activity, hydrolyzing O-glycosyl compounds"/>
    <property type="evidence" value="ECO:0007669"/>
    <property type="project" value="InterPro"/>
</dbReference>
<name>A0A5Q0CDV6_9HYPH</name>
<dbReference type="KEGG" id="rgr:FZ934_17145"/>
<gene>
    <name evidence="6" type="ORF">FZ934_17145</name>
</gene>
<dbReference type="Pfam" id="PF00150">
    <property type="entry name" value="Cellulase"/>
    <property type="match status" value="1"/>
</dbReference>
<feature type="signal peptide" evidence="4">
    <location>
        <begin position="1"/>
        <end position="27"/>
    </location>
</feature>
<sequence>MAIISLSVWRRLLAASMLILVAPASMAAEAGPCMRGVNLSGAEFGEPGGEYFKAYAYPSEETIAYFEKAGTNTVRLPFLWERLQPELGKPLDEAELTRLKDTVDLLRKHHQRIVLDPHNYASYNKVKIGSDAVTNAAFAEFWARLAVEFSNQDDVVFGLMNEPNDIDTDVWLKAANAAIRTIRATGSNNLILVPGTKWTGAHSWMTDGPGGANGTVMLGVTDPRNNYAYEVHQYFDDDSSGTHAECTGGQKALDAIGGMTKWAKDNGKKLFLGEFGVSQDKACVAELTGVLHAMQADGAVWLGWTYWVAGDWWPETETLNVQPHDGKDRAQMKALKAAFKAAKPAAGACTTLTD</sequence>
<dbReference type="AlphaFoldDB" id="A0A5Q0CDV6"/>
<reference evidence="6 7" key="1">
    <citation type="submission" date="2019-08" db="EMBL/GenBank/DDBJ databases">
        <title>Prosopis cineraria nodule microbiome.</title>
        <authorList>
            <person name="Ali R."/>
            <person name="Chaluvadi S.R."/>
            <person name="Wang X."/>
        </authorList>
    </citation>
    <scope>NUCLEOTIDE SEQUENCE [LARGE SCALE GENOMIC DNA]</scope>
    <source>
        <strain evidence="6 7">BG7</strain>
    </source>
</reference>
<evidence type="ECO:0000313" key="6">
    <source>
        <dbReference type="EMBL" id="QFY61969.1"/>
    </source>
</evidence>
<dbReference type="OrthoDB" id="6769681at2"/>
<evidence type="ECO:0000256" key="4">
    <source>
        <dbReference type="SAM" id="SignalP"/>
    </source>
</evidence>
<dbReference type="PANTHER" id="PTHR34142:SF1">
    <property type="entry name" value="GLYCOSIDE HYDROLASE FAMILY 5 DOMAIN-CONTAINING PROTEIN"/>
    <property type="match status" value="1"/>
</dbReference>